<feature type="region of interest" description="Disordered" evidence="1">
    <location>
        <begin position="33"/>
        <end position="56"/>
    </location>
</feature>
<dbReference type="PANTHER" id="PTHR31339:SF0">
    <property type="entry name" value="PECTIN LYASE-LIKE SUPERFAMILY PROTEIN"/>
    <property type="match status" value="1"/>
</dbReference>
<dbReference type="PANTHER" id="PTHR31339">
    <property type="entry name" value="PECTIN LYASE-RELATED"/>
    <property type="match status" value="1"/>
</dbReference>
<dbReference type="Gene3D" id="2.160.20.10">
    <property type="entry name" value="Single-stranded right-handed beta-helix, Pectin lyase-like"/>
    <property type="match status" value="1"/>
</dbReference>
<organism evidence="4 5">
    <name type="scientific">Riccia fluitans</name>
    <dbReference type="NCBI Taxonomy" id="41844"/>
    <lineage>
        <taxon>Eukaryota</taxon>
        <taxon>Viridiplantae</taxon>
        <taxon>Streptophyta</taxon>
        <taxon>Embryophyta</taxon>
        <taxon>Marchantiophyta</taxon>
        <taxon>Marchantiopsida</taxon>
        <taxon>Marchantiidae</taxon>
        <taxon>Marchantiales</taxon>
        <taxon>Ricciaceae</taxon>
        <taxon>Riccia</taxon>
    </lineage>
</organism>
<evidence type="ECO:0000256" key="1">
    <source>
        <dbReference type="SAM" id="MobiDB-lite"/>
    </source>
</evidence>
<reference evidence="4 5" key="1">
    <citation type="submission" date="2024-09" db="EMBL/GenBank/DDBJ databases">
        <title>Chromosome-scale assembly of Riccia fluitans.</title>
        <authorList>
            <person name="Paukszto L."/>
            <person name="Sawicki J."/>
            <person name="Karawczyk K."/>
            <person name="Piernik-Szablinska J."/>
            <person name="Szczecinska M."/>
            <person name="Mazdziarz M."/>
        </authorList>
    </citation>
    <scope>NUCLEOTIDE SEQUENCE [LARGE SCALE GENOMIC DNA]</scope>
    <source>
        <strain evidence="4">Rf_01</strain>
        <tissue evidence="4">Aerial parts of the thallus</tissue>
    </source>
</reference>
<dbReference type="Proteomes" id="UP001605036">
    <property type="component" value="Unassembled WGS sequence"/>
</dbReference>
<evidence type="ECO:0000313" key="5">
    <source>
        <dbReference type="Proteomes" id="UP001605036"/>
    </source>
</evidence>
<feature type="chain" id="PRO_5044806426" description="Rhamnogalacturonase A/B/Epimerase-like pectate lyase domain-containing protein" evidence="2">
    <location>
        <begin position="24"/>
        <end position="393"/>
    </location>
</feature>
<evidence type="ECO:0000313" key="4">
    <source>
        <dbReference type="EMBL" id="KAL2603134.1"/>
    </source>
</evidence>
<name>A0ABD1XE75_9MARC</name>
<dbReference type="SUPFAM" id="SSF51126">
    <property type="entry name" value="Pectin lyase-like"/>
    <property type="match status" value="1"/>
</dbReference>
<evidence type="ECO:0000259" key="3">
    <source>
        <dbReference type="Pfam" id="PF12708"/>
    </source>
</evidence>
<sequence length="393" mass="43291">MEMIGSTVVLLLLVSLCILYSSSQIDQSLLPATTASSTGQGPANGGRGEDLQSPPPLLIGRGRVCNVLDYGARATGTDFDTHALQKAIDDCARGDGGLVYVPPGDYLTATLYLRSNIVLYIERNATIYGSPNQSDYPSESQRWYVILAESVDNVQITGGGTVDGQAEKFVVRYDTRKNIMVSWNTTGDCKGDECRPRLVGFLDSRNVHVKDVYLHQPAYWCIAAMYWLSESKSSGISIYQITMALSLPIIRVFSTAILIPEISQGSESYHDYRPGCRGLIPHSSSGKFVEYTELVTLEDVTVVSISERIGLSLRFAPGFSTLRSDGESVIGELRGEVFMPVGYKYRIVPTDGLFYRVGYTQADVTLDNQIELSTSEWTVYRFPKGCIMHLDSE</sequence>
<comment type="caution">
    <text evidence="4">The sequence shown here is derived from an EMBL/GenBank/DDBJ whole genome shotgun (WGS) entry which is preliminary data.</text>
</comment>
<dbReference type="InterPro" id="IPR012334">
    <property type="entry name" value="Pectin_lyas_fold"/>
</dbReference>
<dbReference type="InterPro" id="IPR011050">
    <property type="entry name" value="Pectin_lyase_fold/virulence"/>
</dbReference>
<accession>A0ABD1XE75</accession>
<keyword evidence="5" id="KW-1185">Reference proteome</keyword>
<dbReference type="InterPro" id="IPR051801">
    <property type="entry name" value="GH28_Enzymes"/>
</dbReference>
<protein>
    <recommendedName>
        <fullName evidence="3">Rhamnogalacturonase A/B/Epimerase-like pectate lyase domain-containing protein</fullName>
    </recommendedName>
</protein>
<dbReference type="InterPro" id="IPR024535">
    <property type="entry name" value="RHGA/B-epi-like_pectate_lyase"/>
</dbReference>
<dbReference type="Pfam" id="PF12708">
    <property type="entry name" value="Pect-lyase_RHGA_epim"/>
    <property type="match status" value="1"/>
</dbReference>
<keyword evidence="2" id="KW-0732">Signal</keyword>
<dbReference type="EMBL" id="JBHFFA010000050">
    <property type="protein sequence ID" value="KAL2603134.1"/>
    <property type="molecule type" value="Genomic_DNA"/>
</dbReference>
<evidence type="ECO:0000256" key="2">
    <source>
        <dbReference type="SAM" id="SignalP"/>
    </source>
</evidence>
<feature type="domain" description="Rhamnogalacturonase A/B/Epimerase-like pectate lyase" evidence="3">
    <location>
        <begin position="65"/>
        <end position="134"/>
    </location>
</feature>
<gene>
    <name evidence="4" type="ORF">R1flu_008764</name>
</gene>
<proteinExistence type="predicted"/>
<dbReference type="AlphaFoldDB" id="A0ABD1XE75"/>
<feature type="signal peptide" evidence="2">
    <location>
        <begin position="1"/>
        <end position="23"/>
    </location>
</feature>